<dbReference type="InterPro" id="IPR050375">
    <property type="entry name" value="MFS_TsgA-like"/>
</dbReference>
<dbReference type="PROSITE" id="PS50850">
    <property type="entry name" value="MFS"/>
    <property type="match status" value="1"/>
</dbReference>
<feature type="transmembrane region" description="Helical" evidence="6">
    <location>
        <begin position="21"/>
        <end position="41"/>
    </location>
</feature>
<feature type="domain" description="Major facilitator superfamily (MFS) profile" evidence="7">
    <location>
        <begin position="13"/>
        <end position="137"/>
    </location>
</feature>
<reference evidence="8" key="1">
    <citation type="journal article" date="2020" name="mSystems">
        <title>Genome- and Community-Level Interaction Insights into Carbon Utilization and Element Cycling Functions of Hydrothermarchaeota in Hydrothermal Sediment.</title>
        <authorList>
            <person name="Zhou Z."/>
            <person name="Liu Y."/>
            <person name="Xu W."/>
            <person name="Pan J."/>
            <person name="Luo Z.H."/>
            <person name="Li M."/>
        </authorList>
    </citation>
    <scope>NUCLEOTIDE SEQUENCE [LARGE SCALE GENOMIC DNA]</scope>
    <source>
        <strain evidence="8">SpSt-1217</strain>
    </source>
</reference>
<comment type="subcellular location">
    <subcellularLocation>
        <location evidence="1">Cell inner membrane</location>
        <topology evidence="1">Multi-pass membrane protein</topology>
    </subcellularLocation>
</comment>
<evidence type="ECO:0000256" key="6">
    <source>
        <dbReference type="SAM" id="Phobius"/>
    </source>
</evidence>
<comment type="caution">
    <text evidence="8">The sequence shown here is derived from an EMBL/GenBank/DDBJ whole genome shotgun (WGS) entry which is preliminary data.</text>
</comment>
<accession>A0A831LRX9</accession>
<dbReference type="GO" id="GO:0022857">
    <property type="term" value="F:transmembrane transporter activity"/>
    <property type="evidence" value="ECO:0007669"/>
    <property type="project" value="InterPro"/>
</dbReference>
<evidence type="ECO:0000313" key="8">
    <source>
        <dbReference type="EMBL" id="HDR52413.1"/>
    </source>
</evidence>
<dbReference type="AlphaFoldDB" id="A0A831LRX9"/>
<dbReference type="PANTHER" id="PTHR43702:SF3">
    <property type="entry name" value="PROTEIN TSGA"/>
    <property type="match status" value="1"/>
</dbReference>
<feature type="transmembrane region" description="Helical" evidence="6">
    <location>
        <begin position="53"/>
        <end position="73"/>
    </location>
</feature>
<protein>
    <submittedName>
        <fullName evidence="8">MFS transporter</fullName>
    </submittedName>
</protein>
<feature type="non-terminal residue" evidence="8">
    <location>
        <position position="137"/>
    </location>
</feature>
<name>A0A831LRX9_9BACT</name>
<dbReference type="InterPro" id="IPR020846">
    <property type="entry name" value="MFS_dom"/>
</dbReference>
<dbReference type="EMBL" id="DSDK01000694">
    <property type="protein sequence ID" value="HDR52413.1"/>
    <property type="molecule type" value="Genomic_DNA"/>
</dbReference>
<dbReference type="PANTHER" id="PTHR43702">
    <property type="entry name" value="L-FUCOSE-PROTON SYMPORTER"/>
    <property type="match status" value="1"/>
</dbReference>
<gene>
    <name evidence="8" type="ORF">ENN90_12470</name>
</gene>
<keyword evidence="4 6" id="KW-1133">Transmembrane helix</keyword>
<dbReference type="Pfam" id="PF07690">
    <property type="entry name" value="MFS_1"/>
    <property type="match status" value="1"/>
</dbReference>
<feature type="transmembrane region" description="Helical" evidence="6">
    <location>
        <begin position="85"/>
        <end position="115"/>
    </location>
</feature>
<proteinExistence type="predicted"/>
<keyword evidence="2" id="KW-1003">Cell membrane</keyword>
<dbReference type="SUPFAM" id="SSF103473">
    <property type="entry name" value="MFS general substrate transporter"/>
    <property type="match status" value="1"/>
</dbReference>
<dbReference type="Gene3D" id="1.20.1250.20">
    <property type="entry name" value="MFS general substrate transporter like domains"/>
    <property type="match status" value="1"/>
</dbReference>
<evidence type="ECO:0000256" key="4">
    <source>
        <dbReference type="ARBA" id="ARBA00022989"/>
    </source>
</evidence>
<dbReference type="InterPro" id="IPR036259">
    <property type="entry name" value="MFS_trans_sf"/>
</dbReference>
<evidence type="ECO:0000256" key="3">
    <source>
        <dbReference type="ARBA" id="ARBA00022692"/>
    </source>
</evidence>
<dbReference type="InterPro" id="IPR011701">
    <property type="entry name" value="MFS"/>
</dbReference>
<evidence type="ECO:0000256" key="1">
    <source>
        <dbReference type="ARBA" id="ARBA00004429"/>
    </source>
</evidence>
<evidence type="ECO:0000256" key="5">
    <source>
        <dbReference type="ARBA" id="ARBA00023136"/>
    </source>
</evidence>
<dbReference type="GO" id="GO:0005886">
    <property type="term" value="C:plasma membrane"/>
    <property type="evidence" value="ECO:0007669"/>
    <property type="project" value="UniProtKB-SubCell"/>
</dbReference>
<evidence type="ECO:0000259" key="7">
    <source>
        <dbReference type="PROSITE" id="PS50850"/>
    </source>
</evidence>
<keyword evidence="3 6" id="KW-0812">Transmembrane</keyword>
<organism evidence="8">
    <name type="scientific">Mariniphaga anaerophila</name>
    <dbReference type="NCBI Taxonomy" id="1484053"/>
    <lineage>
        <taxon>Bacteria</taxon>
        <taxon>Pseudomonadati</taxon>
        <taxon>Bacteroidota</taxon>
        <taxon>Bacteroidia</taxon>
        <taxon>Marinilabiliales</taxon>
        <taxon>Prolixibacteraceae</taxon>
        <taxon>Mariniphaga</taxon>
    </lineage>
</organism>
<dbReference type="Proteomes" id="UP000886047">
    <property type="component" value="Unassembled WGS sequence"/>
</dbReference>
<evidence type="ECO:0000256" key="2">
    <source>
        <dbReference type="ARBA" id="ARBA00022475"/>
    </source>
</evidence>
<keyword evidence="5 6" id="KW-0472">Membrane</keyword>
<sequence length="137" mass="14956">MTTTITAMTTQKVQLSKLFPVLLSFVVMGFVDIIGVATGYIKQDFELTNFAAQFLPMMVLLWFFVLSVPAGVLQDKVGKRNMLNAGMVIQAIGLGLSFLHYSFGMMFASFLLLGIGNTLIQVSTNPLLQDVSPGDKL</sequence>